<keyword evidence="5" id="KW-0233">DNA recombination</keyword>
<dbReference type="PANTHER" id="PTHR30349">
    <property type="entry name" value="PHAGE INTEGRASE-RELATED"/>
    <property type="match status" value="1"/>
</dbReference>
<dbReference type="GO" id="GO:0006310">
    <property type="term" value="P:DNA recombination"/>
    <property type="evidence" value="ECO:0007669"/>
    <property type="project" value="UniProtKB-KW"/>
</dbReference>
<evidence type="ECO:0000313" key="9">
    <source>
        <dbReference type="EMBL" id="CUN37321.1"/>
    </source>
</evidence>
<dbReference type="InterPro" id="IPR002104">
    <property type="entry name" value="Integrase_catalytic"/>
</dbReference>
<dbReference type="PROSITE" id="PS51900">
    <property type="entry name" value="CB"/>
    <property type="match status" value="1"/>
</dbReference>
<dbReference type="PANTHER" id="PTHR30349:SF41">
    <property type="entry name" value="INTEGRASE_RECOMBINASE PROTEIN MJ0367-RELATED"/>
    <property type="match status" value="1"/>
</dbReference>
<dbReference type="CDD" id="cd01189">
    <property type="entry name" value="INT_ICEBs1_C_like"/>
    <property type="match status" value="1"/>
</dbReference>
<dbReference type="InterPro" id="IPR010998">
    <property type="entry name" value="Integrase_recombinase_N"/>
</dbReference>
<dbReference type="Gene3D" id="1.10.150.130">
    <property type="match status" value="1"/>
</dbReference>
<dbReference type="Proteomes" id="UP000095380">
    <property type="component" value="Unassembled WGS sequence"/>
</dbReference>
<feature type="domain" description="Tyr recombinase" evidence="7">
    <location>
        <begin position="169"/>
        <end position="391"/>
    </location>
</feature>
<gene>
    <name evidence="9" type="primary">Int-Tn_1</name>
    <name evidence="9" type="ORF">ERS852408_00134</name>
</gene>
<dbReference type="SUPFAM" id="SSF56349">
    <property type="entry name" value="DNA breaking-rejoining enzymes"/>
    <property type="match status" value="1"/>
</dbReference>
<dbReference type="Pfam" id="PF14659">
    <property type="entry name" value="Phage_int_SAM_3"/>
    <property type="match status" value="1"/>
</dbReference>
<comment type="similarity">
    <text evidence="2">Belongs to the 'phage' integrase family.</text>
</comment>
<keyword evidence="3" id="KW-0229">DNA integration</keyword>
<proteinExistence type="inferred from homology"/>
<dbReference type="GO" id="GO:0015074">
    <property type="term" value="P:DNA integration"/>
    <property type="evidence" value="ECO:0007669"/>
    <property type="project" value="UniProtKB-KW"/>
</dbReference>
<evidence type="ECO:0000256" key="4">
    <source>
        <dbReference type="ARBA" id="ARBA00023125"/>
    </source>
</evidence>
<protein>
    <submittedName>
        <fullName evidence="9">Integrase</fullName>
    </submittedName>
</protein>
<dbReference type="PROSITE" id="PS51898">
    <property type="entry name" value="TYR_RECOMBINASE"/>
    <property type="match status" value="1"/>
</dbReference>
<dbReference type="EMBL" id="CYYM01000001">
    <property type="protein sequence ID" value="CUN37321.1"/>
    <property type="molecule type" value="Genomic_DNA"/>
</dbReference>
<evidence type="ECO:0000256" key="6">
    <source>
        <dbReference type="PROSITE-ProRule" id="PRU01248"/>
    </source>
</evidence>
<dbReference type="AlphaFoldDB" id="A0A173WCY8"/>
<dbReference type="InterPro" id="IPR004107">
    <property type="entry name" value="Integrase_SAM-like_N"/>
</dbReference>
<dbReference type="RefSeq" id="WP_009244191.1">
    <property type="nucleotide sequence ID" value="NZ_CABMEZ010000006.1"/>
</dbReference>
<comment type="function">
    <text evidence="1">Site-specific tyrosine recombinase, which acts by catalyzing the cutting and rejoining of the recombining DNA molecules.</text>
</comment>
<dbReference type="Pfam" id="PF00589">
    <property type="entry name" value="Phage_integrase"/>
    <property type="match status" value="1"/>
</dbReference>
<dbReference type="InterPro" id="IPR050090">
    <property type="entry name" value="Tyrosine_recombinase_XerCD"/>
</dbReference>
<dbReference type="Gene3D" id="1.10.443.10">
    <property type="entry name" value="Intergrase catalytic core"/>
    <property type="match status" value="1"/>
</dbReference>
<evidence type="ECO:0000313" key="10">
    <source>
        <dbReference type="Proteomes" id="UP000095380"/>
    </source>
</evidence>
<dbReference type="InterPro" id="IPR044068">
    <property type="entry name" value="CB"/>
</dbReference>
<evidence type="ECO:0000256" key="2">
    <source>
        <dbReference type="ARBA" id="ARBA00008857"/>
    </source>
</evidence>
<evidence type="ECO:0000256" key="1">
    <source>
        <dbReference type="ARBA" id="ARBA00003283"/>
    </source>
</evidence>
<dbReference type="GeneID" id="57434129"/>
<name>A0A173WCY8_9FIRM</name>
<organism evidence="9 10">
    <name type="scientific">Dorea longicatena</name>
    <dbReference type="NCBI Taxonomy" id="88431"/>
    <lineage>
        <taxon>Bacteria</taxon>
        <taxon>Bacillati</taxon>
        <taxon>Bacillota</taxon>
        <taxon>Clostridia</taxon>
        <taxon>Lachnospirales</taxon>
        <taxon>Lachnospiraceae</taxon>
        <taxon>Dorea</taxon>
    </lineage>
</organism>
<evidence type="ECO:0000259" key="7">
    <source>
        <dbReference type="PROSITE" id="PS51898"/>
    </source>
</evidence>
<accession>A0A173WCY8</accession>
<evidence type="ECO:0000256" key="3">
    <source>
        <dbReference type="ARBA" id="ARBA00022908"/>
    </source>
</evidence>
<reference evidence="9 10" key="1">
    <citation type="submission" date="2015-09" db="EMBL/GenBank/DDBJ databases">
        <authorList>
            <consortium name="Pathogen Informatics"/>
        </authorList>
    </citation>
    <scope>NUCLEOTIDE SEQUENCE [LARGE SCALE GENOMIC DNA]</scope>
    <source>
        <strain evidence="9 10">2789STDY5608851</strain>
    </source>
</reference>
<dbReference type="GO" id="GO:0003677">
    <property type="term" value="F:DNA binding"/>
    <property type="evidence" value="ECO:0007669"/>
    <property type="project" value="UniProtKB-UniRule"/>
</dbReference>
<dbReference type="InterPro" id="IPR013762">
    <property type="entry name" value="Integrase-like_cat_sf"/>
</dbReference>
<keyword evidence="4 6" id="KW-0238">DNA-binding</keyword>
<evidence type="ECO:0000256" key="5">
    <source>
        <dbReference type="ARBA" id="ARBA00023172"/>
    </source>
</evidence>
<dbReference type="InterPro" id="IPR011010">
    <property type="entry name" value="DNA_brk_join_enz"/>
</dbReference>
<sequence>MGKDLKGNPLPPGIMQRKSGIYRGRFYYKGETYTKDNADLKKLVQEMEDLRYEVKHGLKGKGDNITLDTWFDIWLNTHKKRTIKESTQVRYDDFYRRYIKKQIGKQRVADFNPIILERLLQNMADDDYSTKTIRDVYNILNAMFKYAVHNRILTFNPCAGVEVPKTKTKQIRVLTVKEQREVLEHAKERIHENLIQVALGTGMRGGELLGLTWDDVDFRKREISVNKTLVYIKDKETKKYVFKYQTPKTKNSIRTIPMQDSVYKALKRQWIQLKEMQLSASEWQPLEGFENLVFVGKNGKPITEHTFQVTLDWIEKSINKERKKQAEKNKTVFIPIPHFYPHALRHTFATRCFEAGIDAKVVQGFLGHYSIAITLDLYTHVTDDKAKSEMDKLQNLYKEII</sequence>
<evidence type="ECO:0000259" key="8">
    <source>
        <dbReference type="PROSITE" id="PS51900"/>
    </source>
</evidence>
<feature type="domain" description="Core-binding (CB)" evidence="8">
    <location>
        <begin position="65"/>
        <end position="148"/>
    </location>
</feature>